<dbReference type="EMBL" id="WTYD01000001">
    <property type="protein sequence ID" value="MXO53617.1"/>
    <property type="molecule type" value="Genomic_DNA"/>
</dbReference>
<dbReference type="InterPro" id="IPR002104">
    <property type="entry name" value="Integrase_catalytic"/>
</dbReference>
<dbReference type="PROSITE" id="PS51898">
    <property type="entry name" value="TYR_RECOMBINASE"/>
    <property type="match status" value="1"/>
</dbReference>
<dbReference type="Gene3D" id="1.10.443.10">
    <property type="entry name" value="Intergrase catalytic core"/>
    <property type="match status" value="1"/>
</dbReference>
<dbReference type="InterPro" id="IPR013762">
    <property type="entry name" value="Integrase-like_cat_sf"/>
</dbReference>
<name>A0A844Y895_9SPHN</name>
<dbReference type="GO" id="GO:0006310">
    <property type="term" value="P:DNA recombination"/>
    <property type="evidence" value="ECO:0007669"/>
    <property type="project" value="UniProtKB-KW"/>
</dbReference>
<organism evidence="4 5">
    <name type="scientific">Qipengyuania pelagi</name>
    <dbReference type="NCBI Taxonomy" id="994320"/>
    <lineage>
        <taxon>Bacteria</taxon>
        <taxon>Pseudomonadati</taxon>
        <taxon>Pseudomonadota</taxon>
        <taxon>Alphaproteobacteria</taxon>
        <taxon>Sphingomonadales</taxon>
        <taxon>Erythrobacteraceae</taxon>
        <taxon>Qipengyuania</taxon>
    </lineage>
</organism>
<evidence type="ECO:0000256" key="1">
    <source>
        <dbReference type="ARBA" id="ARBA00023125"/>
    </source>
</evidence>
<dbReference type="InterPro" id="IPR011010">
    <property type="entry name" value="DNA_brk_join_enz"/>
</dbReference>
<comment type="caution">
    <text evidence="4">The sequence shown here is derived from an EMBL/GenBank/DDBJ whole genome shotgun (WGS) entry which is preliminary data.</text>
</comment>
<dbReference type="AlphaFoldDB" id="A0A844Y895"/>
<dbReference type="SUPFAM" id="SSF56349">
    <property type="entry name" value="DNA breaking-rejoining enzymes"/>
    <property type="match status" value="1"/>
</dbReference>
<accession>A0A844Y895</accession>
<evidence type="ECO:0000313" key="4">
    <source>
        <dbReference type="EMBL" id="MXO53617.1"/>
    </source>
</evidence>
<keyword evidence="5" id="KW-1185">Reference proteome</keyword>
<evidence type="ECO:0000313" key="5">
    <source>
        <dbReference type="Proteomes" id="UP000430272"/>
    </source>
</evidence>
<proteinExistence type="predicted"/>
<keyword evidence="2" id="KW-0233">DNA recombination</keyword>
<gene>
    <name evidence="4" type="ORF">GRI47_06285</name>
</gene>
<dbReference type="OrthoDB" id="8201432at2"/>
<keyword evidence="1" id="KW-0238">DNA-binding</keyword>
<dbReference type="RefSeq" id="WP_160660448.1">
    <property type="nucleotide sequence ID" value="NZ_BAABDV010000001.1"/>
</dbReference>
<evidence type="ECO:0000256" key="2">
    <source>
        <dbReference type="ARBA" id="ARBA00023172"/>
    </source>
</evidence>
<evidence type="ECO:0000259" key="3">
    <source>
        <dbReference type="PROSITE" id="PS51898"/>
    </source>
</evidence>
<dbReference type="Proteomes" id="UP000430272">
    <property type="component" value="Unassembled WGS sequence"/>
</dbReference>
<dbReference type="GO" id="GO:0003677">
    <property type="term" value="F:DNA binding"/>
    <property type="evidence" value="ECO:0007669"/>
    <property type="project" value="UniProtKB-KW"/>
</dbReference>
<sequence>MATGLHIVGKKRRGKPTLWYVYAWRGGPRIHTSEGRKPVVTPQLTDAAAEKRRERRLPADDVSLRSQIVLFKGSPEFLRLADSTQANYRTWLDRIEDEFGTTTLRMWQSRALRSDVYDWRDRWAERPRSADEAVKVINRLMNWIVDRGRLSLNVLSGIDQLYEADRSDLIWEPEHFARFAPEASVEVLEGVELAACTGLRRGDLVRLPWSVIGPHAIVWKTGKSKGKTMITIPMLPETRALLDRIKARHEGAMEAQRPHRRKPLPDTVLSNSRWQAWQPGGFGSRFNDAKRASGLDRNLHDLRGTFATRCMVAGLTDAEIAGILGWDTKDVAGIRAKYVSDARVVVAIGQRIAAAKSA</sequence>
<reference evidence="4 5" key="1">
    <citation type="submission" date="2019-12" db="EMBL/GenBank/DDBJ databases">
        <title>Genomic-based taxomic classification of the family Erythrobacteraceae.</title>
        <authorList>
            <person name="Xu L."/>
        </authorList>
    </citation>
    <scope>NUCLEOTIDE SEQUENCE [LARGE SCALE GENOMIC DNA]</scope>
    <source>
        <strain evidence="4 5">JCM 17468</strain>
    </source>
</reference>
<dbReference type="GO" id="GO:0015074">
    <property type="term" value="P:DNA integration"/>
    <property type="evidence" value="ECO:0007669"/>
    <property type="project" value="InterPro"/>
</dbReference>
<protein>
    <submittedName>
        <fullName evidence="4">Tyrosine-type recombinase/integrase</fullName>
    </submittedName>
</protein>
<feature type="domain" description="Tyr recombinase" evidence="3">
    <location>
        <begin position="156"/>
        <end position="357"/>
    </location>
</feature>
<dbReference type="InterPro" id="IPR010998">
    <property type="entry name" value="Integrase_recombinase_N"/>
</dbReference>
<dbReference type="Pfam" id="PF00589">
    <property type="entry name" value="Phage_integrase"/>
    <property type="match status" value="1"/>
</dbReference>
<dbReference type="Gene3D" id="1.10.150.130">
    <property type="match status" value="1"/>
</dbReference>